<name>A0ABQ7PLM4_9HYPO</name>
<protein>
    <submittedName>
        <fullName evidence="1">Uncharacterized protein</fullName>
    </submittedName>
</protein>
<organism evidence="1 2">
    <name type="scientific">Claviceps arundinis</name>
    <dbReference type="NCBI Taxonomy" id="1623583"/>
    <lineage>
        <taxon>Eukaryota</taxon>
        <taxon>Fungi</taxon>
        <taxon>Dikarya</taxon>
        <taxon>Ascomycota</taxon>
        <taxon>Pezizomycotina</taxon>
        <taxon>Sordariomycetes</taxon>
        <taxon>Hypocreomycetidae</taxon>
        <taxon>Hypocreales</taxon>
        <taxon>Clavicipitaceae</taxon>
        <taxon>Claviceps</taxon>
    </lineage>
</organism>
<proteinExistence type="predicted"/>
<reference evidence="1 2" key="1">
    <citation type="journal article" date="2020" name="bioRxiv">
        <title>Whole genome comparisons of ergot fungi reveals the divergence and evolution of species within the genus Claviceps are the result of varying mechanisms driving genome evolution and host range expansion.</title>
        <authorList>
            <person name="Wyka S.A."/>
            <person name="Mondo S.J."/>
            <person name="Liu M."/>
            <person name="Dettman J."/>
            <person name="Nalam V."/>
            <person name="Broders K.D."/>
        </authorList>
    </citation>
    <scope>NUCLEOTIDE SEQUENCE [LARGE SCALE GENOMIC DNA]</scope>
    <source>
        <strain evidence="1 2">LM583</strain>
    </source>
</reference>
<evidence type="ECO:0000313" key="1">
    <source>
        <dbReference type="EMBL" id="KAG5967533.1"/>
    </source>
</evidence>
<dbReference type="EMBL" id="SRPR01000012">
    <property type="protein sequence ID" value="KAG5967533.1"/>
    <property type="molecule type" value="Genomic_DNA"/>
</dbReference>
<comment type="caution">
    <text evidence="1">The sequence shown here is derived from an EMBL/GenBank/DDBJ whole genome shotgun (WGS) entry which is preliminary data.</text>
</comment>
<accession>A0ABQ7PLM4</accession>
<dbReference type="Proteomes" id="UP000742024">
    <property type="component" value="Unassembled WGS sequence"/>
</dbReference>
<evidence type="ECO:0000313" key="2">
    <source>
        <dbReference type="Proteomes" id="UP000742024"/>
    </source>
</evidence>
<sequence length="204" mass="22263">MSAAVSPAPPLKLPSLAAIGSFDGTADAGRWLEKVGWAFKLNDGLDADASTLVRVINMSLERDAATFVDSSEVLRHIVQQAHQGLATPSDLVTFQRVELQQDYDEPLAAYHSRVVNTLQRAGGRDKPLSNAEPLTSLEINTLRDYINRFVRGLYDKSIMQEAISFHKRNLRVTRVSAGDVGLHAMDSARSLDDFNGGLQAISAD</sequence>
<gene>
    <name evidence="1" type="ORF">E4U57_000691</name>
</gene>
<keyword evidence="2" id="KW-1185">Reference proteome</keyword>